<keyword evidence="3" id="KW-1185">Reference proteome</keyword>
<proteinExistence type="predicted"/>
<evidence type="ECO:0000313" key="2">
    <source>
        <dbReference type="EMBL" id="AIO02584.1"/>
    </source>
</evidence>
<reference evidence="2 3" key="1">
    <citation type="journal article" date="2015" name="Sci. Rep.">
        <title>The genome of Leishmania panamensis: insights into genomics of the L. (Viannia) subgenus.</title>
        <authorList>
            <person name="Llanes A."/>
            <person name="Restrepo C.M."/>
            <person name="Vecchio G.D."/>
            <person name="Anguizola F.J."/>
            <person name="Lleonart R."/>
        </authorList>
    </citation>
    <scope>NUCLEOTIDE SEQUENCE [LARGE SCALE GENOMIC DNA]</scope>
    <source>
        <strain evidence="2 3">MHOM/PA/94/PSC-1</strain>
    </source>
</reference>
<dbReference type="eggNOG" id="ENOG502S6CB">
    <property type="taxonomic scope" value="Eukaryota"/>
</dbReference>
<dbReference type="RefSeq" id="XP_010703384.1">
    <property type="nucleotide sequence ID" value="XM_010705082.1"/>
</dbReference>
<feature type="compositionally biased region" description="Basic and acidic residues" evidence="1">
    <location>
        <begin position="97"/>
        <end position="129"/>
    </location>
</feature>
<feature type="compositionally biased region" description="Basic and acidic residues" evidence="1">
    <location>
        <begin position="150"/>
        <end position="161"/>
    </location>
</feature>
<dbReference type="Proteomes" id="UP000063063">
    <property type="component" value="Chromosome 35"/>
</dbReference>
<dbReference type="VEuPathDB" id="TriTrypDB:LPMP_354520"/>
<evidence type="ECO:0000313" key="3">
    <source>
        <dbReference type="Proteomes" id="UP000063063"/>
    </source>
</evidence>
<gene>
    <name evidence="2" type="ORF">LPMP_354520</name>
</gene>
<evidence type="ECO:0000256" key="1">
    <source>
        <dbReference type="SAM" id="MobiDB-lite"/>
    </source>
</evidence>
<organism evidence="2 3">
    <name type="scientific">Leishmania panamensis</name>
    <dbReference type="NCBI Taxonomy" id="5679"/>
    <lineage>
        <taxon>Eukaryota</taxon>
        <taxon>Discoba</taxon>
        <taxon>Euglenozoa</taxon>
        <taxon>Kinetoplastea</taxon>
        <taxon>Metakinetoplastina</taxon>
        <taxon>Trypanosomatida</taxon>
        <taxon>Trypanosomatidae</taxon>
        <taxon>Leishmaniinae</taxon>
        <taxon>Leishmania</taxon>
        <taxon>Leishmania guyanensis species complex</taxon>
    </lineage>
</organism>
<sequence>MRRAGLCTVARTTGAVGSAVVDQALLSPSPVSSLPHNYSGMSAQRRLRHSSGLFACSRIVRFDLRKHEMEKRRLRELERAGINPTDDEDAPWIAPEEQQRLDEAEEQRRAEREEQRQSFMKKRAEEDAVRRRKFKEFRAKQIAMSRHRKETMAEKKEETRQHRQQTSRVNFVEEVGAAEDDASVGVGSAPVKATSHSGVQ</sequence>
<dbReference type="KEGG" id="lpan:LPMP_354520"/>
<dbReference type="EMBL" id="CP009404">
    <property type="protein sequence ID" value="AIO02584.1"/>
    <property type="molecule type" value="Genomic_DNA"/>
</dbReference>
<dbReference type="OrthoDB" id="252877at2759"/>
<accession>A0A088S2V9</accession>
<dbReference type="GeneID" id="22579480"/>
<feature type="region of interest" description="Disordered" evidence="1">
    <location>
        <begin position="78"/>
        <end position="200"/>
    </location>
</feature>
<dbReference type="AlphaFoldDB" id="A0A088S2V9"/>
<dbReference type="VEuPathDB" id="TriTrypDB:LPAL13_350053500"/>
<protein>
    <submittedName>
        <fullName evidence="2">Uncharacterized protein</fullName>
    </submittedName>
</protein>
<name>A0A088S2V9_LEIPA</name>